<dbReference type="InterPro" id="IPR000742">
    <property type="entry name" value="EGF"/>
</dbReference>
<dbReference type="Proteomes" id="UP000198287">
    <property type="component" value="Unassembled WGS sequence"/>
</dbReference>
<feature type="domain" description="EGF-like" evidence="3">
    <location>
        <begin position="2134"/>
        <end position="2176"/>
    </location>
</feature>
<feature type="domain" description="EGF-like" evidence="3">
    <location>
        <begin position="2583"/>
        <end position="2620"/>
    </location>
</feature>
<dbReference type="SMART" id="SM00181">
    <property type="entry name" value="EGF"/>
    <property type="match status" value="17"/>
</dbReference>
<feature type="domain" description="EGF-like" evidence="3">
    <location>
        <begin position="1852"/>
        <end position="1890"/>
    </location>
</feature>
<feature type="domain" description="EGF-like" evidence="3">
    <location>
        <begin position="1993"/>
        <end position="2034"/>
    </location>
</feature>
<feature type="domain" description="EGF-like" evidence="3">
    <location>
        <begin position="1805"/>
        <end position="1846"/>
    </location>
</feature>
<feature type="domain" description="EGF-like" evidence="3">
    <location>
        <begin position="642"/>
        <end position="684"/>
    </location>
</feature>
<protein>
    <recommendedName>
        <fullName evidence="3">EGF-like domain-containing protein</fullName>
    </recommendedName>
</protein>
<dbReference type="EMBL" id="LNIX01000001">
    <property type="protein sequence ID" value="OXA61901.1"/>
    <property type="molecule type" value="Genomic_DNA"/>
</dbReference>
<name>A0A226EYH9_FOLCA</name>
<evidence type="ECO:0000313" key="5">
    <source>
        <dbReference type="Proteomes" id="UP000198287"/>
    </source>
</evidence>
<evidence type="ECO:0000313" key="4">
    <source>
        <dbReference type="EMBL" id="OXA61901.1"/>
    </source>
</evidence>
<feature type="compositionally biased region" description="Polar residues" evidence="1">
    <location>
        <begin position="2847"/>
        <end position="2860"/>
    </location>
</feature>
<feature type="domain" description="EGF-like" evidence="3">
    <location>
        <begin position="735"/>
        <end position="773"/>
    </location>
</feature>
<feature type="compositionally biased region" description="Basic and acidic residues" evidence="1">
    <location>
        <begin position="3128"/>
        <end position="3140"/>
    </location>
</feature>
<accession>A0A226EYH9</accession>
<feature type="domain" description="EGF-like" evidence="3">
    <location>
        <begin position="2182"/>
        <end position="2225"/>
    </location>
</feature>
<dbReference type="InterPro" id="IPR006616">
    <property type="entry name" value="DM9_repeat"/>
</dbReference>
<dbReference type="OrthoDB" id="6129273at2759"/>
<feature type="domain" description="EGF-like" evidence="3">
    <location>
        <begin position="2626"/>
        <end position="2675"/>
    </location>
</feature>
<feature type="domain" description="EGF-like" evidence="3">
    <location>
        <begin position="551"/>
        <end position="589"/>
    </location>
</feature>
<feature type="domain" description="EGF-like" evidence="3">
    <location>
        <begin position="2471"/>
        <end position="2523"/>
    </location>
</feature>
<feature type="domain" description="EGF-like" evidence="3">
    <location>
        <begin position="1709"/>
        <end position="1753"/>
    </location>
</feature>
<evidence type="ECO:0000259" key="3">
    <source>
        <dbReference type="SMART" id="SM00181"/>
    </source>
</evidence>
<feature type="chain" id="PRO_5012963125" description="EGF-like domain-containing protein" evidence="2">
    <location>
        <begin position="23"/>
        <end position="3445"/>
    </location>
</feature>
<organism evidence="4 5">
    <name type="scientific">Folsomia candida</name>
    <name type="common">Springtail</name>
    <dbReference type="NCBI Taxonomy" id="158441"/>
    <lineage>
        <taxon>Eukaryota</taxon>
        <taxon>Metazoa</taxon>
        <taxon>Ecdysozoa</taxon>
        <taxon>Arthropoda</taxon>
        <taxon>Hexapoda</taxon>
        <taxon>Collembola</taxon>
        <taxon>Entomobryomorpha</taxon>
        <taxon>Isotomoidea</taxon>
        <taxon>Isotomidae</taxon>
        <taxon>Proisotominae</taxon>
        <taxon>Folsomia</taxon>
    </lineage>
</organism>
<feature type="region of interest" description="Disordered" evidence="1">
    <location>
        <begin position="3127"/>
        <end position="3149"/>
    </location>
</feature>
<sequence>MIWKLLIVSLTILSAYTPFSEAANYSCPLHWVPEGYGNVPLHAIIPSPGEFIARVNLLEDELWRIGRLIPEEGKAWFVFVVPSGEHTVHIAETYEVLTNPDNCVVEWVEMIGGSVPQYAIPADDKFPLVPIEYVGRGIVAGFSMVAGIHPSESALLVPYEGKVYVRRHYDALTSRYPLLSLELIDFTFPILDYRVIDKNSKEMLIGQMEVVSGLDDGEPAQVVQPISHTKSVREMFKWDEKQKWEYVANLTINMDLWVGSPSVFVQFTNIHEQRTLVGVDGVPGDPKIFYDRIHPVKVDRTVTISGTGGSSVPHGNYQVCSAVTMLHDFGVKFEASAIVTAPNMRADQIREILRRTERIIMGDGVEEEDFVVAKIMGTLRGSFVTGTSSHFTTMDSTGLFGFGEPCDTENPCDPSKYLQCGFLSNTCECMNTLNTWYDHQDQICKLLVDVKCDRGEGFQSCVTNAFCPETLNPTCTCDQGFASNSERRCFLPYDAECDVSDTVPGDPDRCDPAGFLKCARVNNGYFCKCLDYENSFYNPNTKKCYLLSSANCNLTNNSMPCLENGHCDIWDRTCKCDEGTPVTPERRCHLMHGSDCDPFKDTCNIMGHVNCHTNLEKCLCTPEPEAIFYPAESGCRLLENAGCSVAEGAQRCINNSECLPSVGSEPRRCKCMYNLSPNKNRECHLTYDDRCDTRDDYCDPAGYLKCSSDNTCSCLNPNSFYDVGARECRYRVGASCRPGQAEQNCGKNAACSLVTETCECNPLYEDAGNGDCLRSFDAPCSQEDPCNGRNRLHCYLGRCQCVSGFINSKMGSSNYDVTCLPGYMQACPHDPELQLPCAPEALLTCIGGFCNCVAPGHHIPQENRCALLVGNECVPLPDNTTNVCVTNAICQTDGFLPAQSCPAGSYWDPYAQTCFVNAGEQCEINPTATPCIPTAACYNQGGFPICVCQGRLKQTSEDKCHLIYGDRCNTDHDMCDPVPFLRCSLEKRCDCGDGATWVSDKCFLLPGSNCNGTAGTIECIPGTSCQSGTCECAISQSKPSVDDPTKCFLPHGATCTSGGSPLCDPYAHLACVSDTCICPGENNTSIYDTRTHTCLVLADQVCTPGGMPCIHSSSWIDKFCYLQHEQDCTRQNDLCDPNRFLLCNFEGKCACNSGAAYISSLEVCRVLPGSNCNDTAGTIECIPGTTCNTTSGICECDDLESKPSVDDPTKCFLPHGATCTSGGPPLCDPNAHLDCVGGTCICPGENNTSIYDTRTHTCLVLADQVCTPGGMPCIHSSSWIDKFCYLQHEQDCTRQNDLCDPNRFLLCNFEGKCACNSGAAYISSLEVCRVLPGSNCNDTAGTIECIPGTTCNIINGICKCDDPESKPSVDDPTKCFLPHGAPCTSGGPTPCDPYAHLDCGDNGTCICQGENVTSIYDERTNTCLVLADEECTPGEMSCIHSSSCKMSGSNSTCQCRHPMSRGSDGFCYLQHEQDCTRQNDMCDPTKFLLCNFEGKCVCSSGAAYNSASDVCQILPGSECSNVLNTTKCVSGTRCEYIGIERKERCECDNSLSKPSVSDPTKCFLAHGVKCDDPVLPVECDPYAHLSCGNDRRCICQGENITSIYDKKTKKCLQLADVQCVTERDGGMSCIHTATCNRIGSQFRCECKNPMSRGVDGFCYLKHNQSCIQINDLCDPNKYLGCNFQGKCSCRDDSTYDTNLQKCVLLPGSGCSGSGGPTCINGTKCNLNPVSRKNECTCSIESSIPSSHDPGRCILQHGDKCSESGAECDPYNHLVCSRSVCICLGEGDTSRYDNKTRRCVQLADKACLPPEEGGMSCIHTASCKQAGSDYKCQCRFPMSRGVDGLCHLTLGQSCTILNDLCDSNIFLKCSLEGKCSCRDDSTFDTDLQKCVLLPGSDCNVIRDGPDCIRGTRCELNRVSRKNVCTCAIESSIPSVHDPRRCFLRHGDKCSQPGAECDPYYHFECQKTACICKGEGVTAIYDNKTRKCVNLADEECLPQEEGGMGCIHTASCKQVGSKLKCQCRFPMTRGSDGFCYLNHAQNCAKDNDFCNMHKFLHCNYEGKCSCRNNAIYDSTLETCVLLPEQGCNSTDSQLCFPPTRCSQINSVTGKHICVCPGQSRPSRLDPTRCVLGHSHPCANSVGSDLCDPFQYLECSDTMQCQCKGGFRDWYDKESKTCFLKAKQSCIPTEDNPLAQRCTPNSHCFHKDGVSLCVCNAGFEANRNGHCFLPHLSKCLLQNDLCDPASFLSCDLETNCTCGKDAIFNRATKTCELLSSASCNSVMTQPESQKCIVNAMCSKNTGKCECIQEFEENKDRFCFLPRGNRCDKSRDLCDPKSRLECGHLSGSCVCQGEEHGVGWYNRFQKKCYRLAGSPCENGDESQSGCVHNAYCDPIDKICTCNETLKLSPNRDGFCFLRHGVRCNLKNDLCDPAAFLECYQEAGNNASVPLCRCEREYETFFDANTSSCRLIHDRPCNLDNKDNLIPAVKPNQLCDKNAMCLAYAPGNFTHRCGCNDKFSPNPEGICYLPYQSECISAPTECDPYGYLTCRKRYKDDGKADIRQCLCATDKMYYDREQNKCFSFPGEMCDNSPTGQKCRKNAHCGKNYMCECNAGYEETPDGQCLLKYGEQCDATECHHHANLECRSGFCLCREGYIEHYFYSGSRNKTICFPGYHMNCEEKMWTHFSNIRCSPDAFLVCNETTAGGVCICKHENQVFIGKEKQCQSTRGNFCDGFEKICADGIFPTVKKVGLRGAMIDTKFGKKGEEDEVEEEDMMMTILEGDEAAVQQSWDNRISSEEAIRCSLSIPHEFTVDDDEFLKNIAKVYDQEQEQFDKDIKHKKAKMKSSSLSTNQMESSTTVTQESGDGVISESCAKEIVVKQSGIVQNNKESRPTPKTKLCSVFAKYKKWDEAERCKVELLENNKVRIDDNFIVEVDHSNYIKEEDVTLDLDEDYRTCSMPELPTRPLDSFCEASTCRLGCICASVKSATAVRKHCGIPSCFFKCTCHKDRVMRDGIISRLRPRASLLNWRYAGEEMDKDKDKEQRSRPINYRQLERGFGIYPRPRRVAVAAPQRFRKNQKFVVPKNVQNLRELRSRSISASKLNQKESTIGGARRDPSFIYCRRPNYRVKSLPKETETTDDKSIPTKNNNKLRPKPKIVVDESLKTIETEPEESKKSEEQTPLLIPKVVQTIQRDAMVFLMGSQSLCFLTFSLEFKHPRAIIYKETNGDQVEIPWLYLPFPSHGESWVFHQIQSDSCYSEFTCIPEINCLIPSKALRMHMNSSNIRKKTVALKIMWIGEDAKHRQGNIYILPNLPNVIVCGPFPRHLMTSRFNPDFNPIRKIENMCLFADNLISKRSIGDGKTWERFFTQKKEQISAELQARVRNDTSNILRDKPIPANVIMEGMSDCSSDSSSTSLVEEKVEANRIFKSNSKLSVSWNDAVKLLSVFP</sequence>
<feature type="region of interest" description="Disordered" evidence="1">
    <location>
        <begin position="2840"/>
        <end position="2863"/>
    </location>
</feature>
<gene>
    <name evidence="4" type="ORF">Fcan01_01640</name>
</gene>
<dbReference type="SMART" id="SM00696">
    <property type="entry name" value="DM9"/>
    <property type="match status" value="1"/>
</dbReference>
<evidence type="ECO:0000256" key="2">
    <source>
        <dbReference type="SAM" id="SignalP"/>
    </source>
</evidence>
<comment type="caution">
    <text evidence="4">The sequence shown here is derived from an EMBL/GenBank/DDBJ whole genome shotgun (WGS) entry which is preliminary data.</text>
</comment>
<reference evidence="4 5" key="1">
    <citation type="submission" date="2015-12" db="EMBL/GenBank/DDBJ databases">
        <title>The genome of Folsomia candida.</title>
        <authorList>
            <person name="Faddeeva A."/>
            <person name="Derks M.F."/>
            <person name="Anvar Y."/>
            <person name="Smit S."/>
            <person name="Van Straalen N."/>
            <person name="Roelofs D."/>
        </authorList>
    </citation>
    <scope>NUCLEOTIDE SEQUENCE [LARGE SCALE GENOMIC DNA]</scope>
    <source>
        <strain evidence="4 5">VU population</strain>
        <tissue evidence="4">Whole body</tissue>
    </source>
</reference>
<keyword evidence="2" id="KW-0732">Signal</keyword>
<dbReference type="OMA" id="CAAEFNG"/>
<evidence type="ECO:0000256" key="1">
    <source>
        <dbReference type="SAM" id="MobiDB-lite"/>
    </source>
</evidence>
<feature type="domain" description="EGF-like" evidence="3">
    <location>
        <begin position="1430"/>
        <end position="1468"/>
    </location>
</feature>
<feature type="signal peptide" evidence="2">
    <location>
        <begin position="1"/>
        <end position="22"/>
    </location>
</feature>
<keyword evidence="5" id="KW-1185">Reference proteome</keyword>
<feature type="domain" description="EGF-like" evidence="3">
    <location>
        <begin position="451"/>
        <end position="490"/>
    </location>
</feature>
<proteinExistence type="predicted"/>
<feature type="domain" description="EGF-like" evidence="3">
    <location>
        <begin position="1618"/>
        <end position="1659"/>
    </location>
</feature>
<feature type="domain" description="EGF-like" evidence="3">
    <location>
        <begin position="2084"/>
        <end position="2128"/>
    </location>
</feature>
<feature type="domain" description="EGF-like" evidence="3">
    <location>
        <begin position="2371"/>
        <end position="2412"/>
    </location>
</feature>
<dbReference type="Pfam" id="PF11901">
    <property type="entry name" value="DM9"/>
    <property type="match status" value="1"/>
</dbReference>